<sequence>MKKTTLNKVGVALSLFLATQFSFASTLSGKNDWSLRYLAQRDVIVGCGQYVVGYQNPNQSNQKNVSQYLNYMGILSPNLDIILNELNKMDSKKIRVDISEYIKMNNLSREQGITFCALKTKQSVDDILTQ</sequence>
<proteinExistence type="predicted"/>
<name>A0AAJ6FRQ9_PRORE</name>
<keyword evidence="2" id="KW-0614">Plasmid</keyword>
<organism evidence="2 3">
    <name type="scientific">Providencia rettgeri</name>
    <dbReference type="NCBI Taxonomy" id="587"/>
    <lineage>
        <taxon>Bacteria</taxon>
        <taxon>Pseudomonadati</taxon>
        <taxon>Pseudomonadota</taxon>
        <taxon>Gammaproteobacteria</taxon>
        <taxon>Enterobacterales</taxon>
        <taxon>Morganellaceae</taxon>
        <taxon>Providencia</taxon>
    </lineage>
</organism>
<geneLocation type="plasmid" evidence="2 3">
    <name>p15628B_125</name>
</geneLocation>
<evidence type="ECO:0000256" key="1">
    <source>
        <dbReference type="SAM" id="SignalP"/>
    </source>
</evidence>
<dbReference type="EMBL" id="CP123374">
    <property type="protein sequence ID" value="WHT96066.1"/>
    <property type="molecule type" value="Genomic_DNA"/>
</dbReference>
<gene>
    <name evidence="2" type="ORF">KOF27_21930</name>
</gene>
<protein>
    <submittedName>
        <fullName evidence="2">Uncharacterized protein</fullName>
    </submittedName>
</protein>
<evidence type="ECO:0000313" key="2">
    <source>
        <dbReference type="EMBL" id="WHT96066.1"/>
    </source>
</evidence>
<feature type="chain" id="PRO_5042557140" evidence="1">
    <location>
        <begin position="25"/>
        <end position="130"/>
    </location>
</feature>
<dbReference type="AlphaFoldDB" id="A0AAJ6FRQ9"/>
<dbReference type="RefSeq" id="WP_283658105.1">
    <property type="nucleotide sequence ID" value="NZ_CP123372.1"/>
</dbReference>
<accession>A0AAJ6FRQ9</accession>
<feature type="signal peptide" evidence="1">
    <location>
        <begin position="1"/>
        <end position="24"/>
    </location>
</feature>
<evidence type="ECO:0000313" key="3">
    <source>
        <dbReference type="Proteomes" id="UP000682358"/>
    </source>
</evidence>
<reference evidence="2" key="1">
    <citation type="submission" date="2023-04" db="EMBL/GenBank/DDBJ databases">
        <title>Co-integrate Col3M blaNDM-1-harbouring plasmids in clinical Providencia rettgeri isolates from Argentina.</title>
        <authorList>
            <person name="de Belder D."/>
            <person name="Martino F."/>
            <person name="Tijet N."/>
            <person name="Melano R.G."/>
            <person name="Faccone D."/>
            <person name="de Mendieta J.M."/>
            <person name="Rapoport M."/>
            <person name="Albornoz E."/>
            <person name="Petroni A."/>
            <person name="Tuduri E."/>
            <person name="Derdoy L."/>
            <person name="Cogut S."/>
            <person name="Errecalde L."/>
            <person name="Pasteran F."/>
            <person name="Corso A."/>
            <person name="Gomez S.A."/>
        </authorList>
    </citation>
    <scope>NUCLEOTIDE SEQUENCE</scope>
    <source>
        <strain evidence="2">PreM15628</strain>
        <plasmid evidence="2">p15628B_125</plasmid>
    </source>
</reference>
<dbReference type="Proteomes" id="UP000682358">
    <property type="component" value="Plasmid p15628B_125"/>
</dbReference>
<keyword evidence="1" id="KW-0732">Signal</keyword>